<gene>
    <name evidence="11" type="ORF">M3M28_00650</name>
</gene>
<name>A0ABY4MY66_9MICO</name>
<evidence type="ECO:0000313" key="11">
    <source>
        <dbReference type="EMBL" id="UQN15012.1"/>
    </source>
</evidence>
<feature type="region of interest" description="Disordered" evidence="7">
    <location>
        <begin position="1"/>
        <end position="64"/>
    </location>
</feature>
<comment type="similarity">
    <text evidence="5">Belongs to the DEAD box helicase family.</text>
</comment>
<proteinExistence type="inferred from homology"/>
<keyword evidence="3 11" id="KW-0347">Helicase</keyword>
<keyword evidence="4" id="KW-0067">ATP-binding</keyword>
<dbReference type="CDD" id="cd00268">
    <property type="entry name" value="DEADc"/>
    <property type="match status" value="1"/>
</dbReference>
<dbReference type="PROSITE" id="PS51194">
    <property type="entry name" value="HELICASE_CTER"/>
    <property type="match status" value="1"/>
</dbReference>
<keyword evidence="2" id="KW-0378">Hydrolase</keyword>
<evidence type="ECO:0000256" key="1">
    <source>
        <dbReference type="ARBA" id="ARBA00022741"/>
    </source>
</evidence>
<feature type="domain" description="Helicase ATP-binding" evidence="8">
    <location>
        <begin position="110"/>
        <end position="288"/>
    </location>
</feature>
<dbReference type="InterPro" id="IPR044742">
    <property type="entry name" value="DEAD/DEAH_RhlB"/>
</dbReference>
<dbReference type="PROSITE" id="PS51195">
    <property type="entry name" value="Q_MOTIF"/>
    <property type="match status" value="1"/>
</dbReference>
<dbReference type="Pfam" id="PF00271">
    <property type="entry name" value="Helicase_C"/>
    <property type="match status" value="1"/>
</dbReference>
<dbReference type="GO" id="GO:0004386">
    <property type="term" value="F:helicase activity"/>
    <property type="evidence" value="ECO:0007669"/>
    <property type="project" value="UniProtKB-KW"/>
</dbReference>
<dbReference type="SMART" id="SM00490">
    <property type="entry name" value="HELICc"/>
    <property type="match status" value="1"/>
</dbReference>
<dbReference type="SUPFAM" id="SSF52540">
    <property type="entry name" value="P-loop containing nucleoside triphosphate hydrolases"/>
    <property type="match status" value="1"/>
</dbReference>
<reference evidence="11" key="1">
    <citation type="submission" date="2022-05" db="EMBL/GenBank/DDBJ databases">
        <title>Complete genome sequence of toluene-degrading Gulosibacter sediminis strain ACHW.36C.</title>
        <authorList>
            <person name="Wai A.C."/>
            <person name="Lai G.K."/>
            <person name="Griffin S.D."/>
            <person name="Leung F.C."/>
        </authorList>
    </citation>
    <scope>NUCLEOTIDE SEQUENCE [LARGE SCALE GENOMIC DNA]</scope>
    <source>
        <strain evidence="11">ACHW.36C</strain>
    </source>
</reference>
<dbReference type="InterPro" id="IPR027417">
    <property type="entry name" value="P-loop_NTPase"/>
</dbReference>
<dbReference type="InterPro" id="IPR011545">
    <property type="entry name" value="DEAD/DEAH_box_helicase_dom"/>
</dbReference>
<feature type="domain" description="DEAD-box RNA helicase Q" evidence="10">
    <location>
        <begin position="79"/>
        <end position="107"/>
    </location>
</feature>
<feature type="compositionally biased region" description="Basic and acidic residues" evidence="7">
    <location>
        <begin position="43"/>
        <end position="54"/>
    </location>
</feature>
<feature type="compositionally biased region" description="Basic residues" evidence="7">
    <location>
        <begin position="14"/>
        <end position="26"/>
    </location>
</feature>
<dbReference type="InterPro" id="IPR014001">
    <property type="entry name" value="Helicase_ATP-bd"/>
</dbReference>
<dbReference type="SMART" id="SM00487">
    <property type="entry name" value="DEXDc"/>
    <property type="match status" value="1"/>
</dbReference>
<evidence type="ECO:0000256" key="5">
    <source>
        <dbReference type="ARBA" id="ARBA00038437"/>
    </source>
</evidence>
<dbReference type="PROSITE" id="PS51192">
    <property type="entry name" value="HELICASE_ATP_BIND_1"/>
    <property type="match status" value="1"/>
</dbReference>
<evidence type="ECO:0000256" key="3">
    <source>
        <dbReference type="ARBA" id="ARBA00022806"/>
    </source>
</evidence>
<keyword evidence="1" id="KW-0547">Nucleotide-binding</keyword>
<feature type="compositionally biased region" description="Pro residues" evidence="7">
    <location>
        <begin position="32"/>
        <end position="42"/>
    </location>
</feature>
<feature type="domain" description="Helicase C-terminal" evidence="9">
    <location>
        <begin position="296"/>
        <end position="456"/>
    </location>
</feature>
<sequence length="461" mass="50096">MARGYKAPSNYDPRKKKGAGKFNNKRYRPEPSARPAPTPPEKGAPKREAPERRAPRIPTDEVYAPLPATTITAAEAEGVSFADLGLGPRIIRELAKQGAETPYPLQVATIPDALAGRNVLGRGRTGSGKTIAFGAALVERLFLLRGKRGRVEGRAPQALVLAPTRELALQIDRTIQPFARAIGFFTTQLYGGVPAARQREGLKRGVDIVIGTPGRINDLADRGTLDLSQVVITVLDEADIMSDMGFIEQVNSILFRTRPSGQRMLFSATLDSQVRGLVERYLPNPAVYEVADDRAAIDHRILTVRRDDKDAVAAQLAGSGGRVLVFVRTKLGADRLVEAFAEHGVTSLALHGDLTQEQRTENLDRFQSGKVDVLVATDVAARGIHVDDIRLVVQFDPPIGHKTYVHRAGRTGRAEASGTVITLVTPSHRDRMRDMLVEAGVEAHVQPASPGGRELDEFAQF</sequence>
<dbReference type="Gene3D" id="3.40.50.300">
    <property type="entry name" value="P-loop containing nucleotide triphosphate hydrolases"/>
    <property type="match status" value="2"/>
</dbReference>
<evidence type="ECO:0000256" key="4">
    <source>
        <dbReference type="ARBA" id="ARBA00022840"/>
    </source>
</evidence>
<organism evidence="11">
    <name type="scientific">Gulosibacter sediminis</name>
    <dbReference type="NCBI Taxonomy" id="1729695"/>
    <lineage>
        <taxon>Bacteria</taxon>
        <taxon>Bacillati</taxon>
        <taxon>Actinomycetota</taxon>
        <taxon>Actinomycetes</taxon>
        <taxon>Micrococcales</taxon>
        <taxon>Microbacteriaceae</taxon>
        <taxon>Gulosibacter</taxon>
    </lineage>
</organism>
<dbReference type="InterPro" id="IPR001650">
    <property type="entry name" value="Helicase_C-like"/>
</dbReference>
<accession>A0ABY4MY66</accession>
<evidence type="ECO:0000256" key="7">
    <source>
        <dbReference type="SAM" id="MobiDB-lite"/>
    </source>
</evidence>
<dbReference type="EMBL" id="CP097160">
    <property type="protein sequence ID" value="UQN15012.1"/>
    <property type="molecule type" value="Genomic_DNA"/>
</dbReference>
<evidence type="ECO:0000259" key="9">
    <source>
        <dbReference type="PROSITE" id="PS51194"/>
    </source>
</evidence>
<evidence type="ECO:0000256" key="2">
    <source>
        <dbReference type="ARBA" id="ARBA00022801"/>
    </source>
</evidence>
<dbReference type="PANTHER" id="PTHR47959">
    <property type="entry name" value="ATP-DEPENDENT RNA HELICASE RHLE-RELATED"/>
    <property type="match status" value="1"/>
</dbReference>
<dbReference type="InterPro" id="IPR014014">
    <property type="entry name" value="RNA_helicase_DEAD_Q_motif"/>
</dbReference>
<evidence type="ECO:0000259" key="10">
    <source>
        <dbReference type="PROSITE" id="PS51195"/>
    </source>
</evidence>
<evidence type="ECO:0000259" key="8">
    <source>
        <dbReference type="PROSITE" id="PS51192"/>
    </source>
</evidence>
<protein>
    <submittedName>
        <fullName evidence="11">DEAD/DEAH box helicase</fullName>
    </submittedName>
</protein>
<feature type="short sequence motif" description="Q motif" evidence="6">
    <location>
        <begin position="79"/>
        <end position="107"/>
    </location>
</feature>
<dbReference type="InterPro" id="IPR050079">
    <property type="entry name" value="DEAD_box_RNA_helicase"/>
</dbReference>
<dbReference type="CDD" id="cd18787">
    <property type="entry name" value="SF2_C_DEAD"/>
    <property type="match status" value="1"/>
</dbReference>
<dbReference type="Pfam" id="PF00270">
    <property type="entry name" value="DEAD"/>
    <property type="match status" value="1"/>
</dbReference>
<evidence type="ECO:0000256" key="6">
    <source>
        <dbReference type="PROSITE-ProRule" id="PRU00552"/>
    </source>
</evidence>
<dbReference type="PANTHER" id="PTHR47959:SF13">
    <property type="entry name" value="ATP-DEPENDENT RNA HELICASE RHLE"/>
    <property type="match status" value="1"/>
</dbReference>